<sequence>MRNVLQTFIAGACEETHRVLKVLQSEQWDVVTSRVIKSDKDFRKDVIVLLGSRLTKNIKGSWQEGAKCKRTQPMCVTFTNASTCVVGAMPTIIINESIIGVNAAPLLSTARLEPYGVVHALFKQAEQPISLPHCNMQRELDSLWQPPTAYEACMRAKGNVEPKRDNEPVDCNLNEQVCDKTIFVISVGIGG</sequence>
<gene>
    <name evidence="1" type="ORF">KIN20_004467</name>
</gene>
<reference evidence="1" key="1">
    <citation type="submission" date="2021-06" db="EMBL/GenBank/DDBJ databases">
        <title>Parelaphostrongylus tenuis whole genome reference sequence.</title>
        <authorList>
            <person name="Garwood T.J."/>
            <person name="Larsen P.A."/>
            <person name="Fountain-Jones N.M."/>
            <person name="Garbe J.R."/>
            <person name="Macchietto M.G."/>
            <person name="Kania S.A."/>
            <person name="Gerhold R.W."/>
            <person name="Richards J.E."/>
            <person name="Wolf T.M."/>
        </authorList>
    </citation>
    <scope>NUCLEOTIDE SEQUENCE</scope>
    <source>
        <strain evidence="1">MNPRO001-30</strain>
        <tissue evidence="1">Meninges</tissue>
    </source>
</reference>
<comment type="caution">
    <text evidence="1">The sequence shown here is derived from an EMBL/GenBank/DDBJ whole genome shotgun (WGS) entry which is preliminary data.</text>
</comment>
<protein>
    <submittedName>
        <fullName evidence="1">Uncharacterized protein</fullName>
    </submittedName>
</protein>
<dbReference type="Proteomes" id="UP001196413">
    <property type="component" value="Unassembled WGS sequence"/>
</dbReference>
<proteinExistence type="predicted"/>
<dbReference type="AlphaFoldDB" id="A0AAD5M0P5"/>
<organism evidence="1 2">
    <name type="scientific">Parelaphostrongylus tenuis</name>
    <name type="common">Meningeal worm</name>
    <dbReference type="NCBI Taxonomy" id="148309"/>
    <lineage>
        <taxon>Eukaryota</taxon>
        <taxon>Metazoa</taxon>
        <taxon>Ecdysozoa</taxon>
        <taxon>Nematoda</taxon>
        <taxon>Chromadorea</taxon>
        <taxon>Rhabditida</taxon>
        <taxon>Rhabditina</taxon>
        <taxon>Rhabditomorpha</taxon>
        <taxon>Strongyloidea</taxon>
        <taxon>Metastrongylidae</taxon>
        <taxon>Parelaphostrongylus</taxon>
    </lineage>
</organism>
<accession>A0AAD5M0P5</accession>
<evidence type="ECO:0000313" key="1">
    <source>
        <dbReference type="EMBL" id="KAJ1349025.1"/>
    </source>
</evidence>
<name>A0AAD5M0P5_PARTN</name>
<evidence type="ECO:0000313" key="2">
    <source>
        <dbReference type="Proteomes" id="UP001196413"/>
    </source>
</evidence>
<keyword evidence="2" id="KW-1185">Reference proteome</keyword>
<dbReference type="EMBL" id="JAHQIW010000601">
    <property type="protein sequence ID" value="KAJ1349025.1"/>
    <property type="molecule type" value="Genomic_DNA"/>
</dbReference>